<comment type="caution">
    <text evidence="2">The sequence shown here is derived from an EMBL/GenBank/DDBJ whole genome shotgun (WGS) entry which is preliminary data.</text>
</comment>
<dbReference type="InterPro" id="IPR052343">
    <property type="entry name" value="Retrotransposon-Effector_Assoc"/>
</dbReference>
<evidence type="ECO:0000313" key="2">
    <source>
        <dbReference type="EMBL" id="KAL0297599.1"/>
    </source>
</evidence>
<accession>A0AAW2JSN7</accession>
<sequence>MTTTTFSVCLNASIHGFFPGAPGLRQGDPISPYLFVLVMEVFQMLLSQLIEQDSSFGFYLKCREIGPFQLCFADDVLLYRNADEASVLVFQYSVQEFANLSGLQANRPKTNLFCLNLLMGAKRHSFSC</sequence>
<reference evidence="2" key="1">
    <citation type="submission" date="2020-06" db="EMBL/GenBank/DDBJ databases">
        <authorList>
            <person name="Li T."/>
            <person name="Hu X."/>
            <person name="Zhang T."/>
            <person name="Song X."/>
            <person name="Zhang H."/>
            <person name="Dai N."/>
            <person name="Sheng W."/>
            <person name="Hou X."/>
            <person name="Wei L."/>
        </authorList>
    </citation>
    <scope>NUCLEOTIDE SEQUENCE</scope>
    <source>
        <strain evidence="2">G02</strain>
        <tissue evidence="2">Leaf</tissue>
    </source>
</reference>
<name>A0AAW2JSN7_SESRA</name>
<reference evidence="2" key="2">
    <citation type="journal article" date="2024" name="Plant">
        <title>Genomic evolution and insights into agronomic trait innovations of Sesamum species.</title>
        <authorList>
            <person name="Miao H."/>
            <person name="Wang L."/>
            <person name="Qu L."/>
            <person name="Liu H."/>
            <person name="Sun Y."/>
            <person name="Le M."/>
            <person name="Wang Q."/>
            <person name="Wei S."/>
            <person name="Zheng Y."/>
            <person name="Lin W."/>
            <person name="Duan Y."/>
            <person name="Cao H."/>
            <person name="Xiong S."/>
            <person name="Wang X."/>
            <person name="Wei L."/>
            <person name="Li C."/>
            <person name="Ma Q."/>
            <person name="Ju M."/>
            <person name="Zhao R."/>
            <person name="Li G."/>
            <person name="Mu C."/>
            <person name="Tian Q."/>
            <person name="Mei H."/>
            <person name="Zhang T."/>
            <person name="Gao T."/>
            <person name="Zhang H."/>
        </authorList>
    </citation>
    <scope>NUCLEOTIDE SEQUENCE</scope>
    <source>
        <strain evidence="2">G02</strain>
    </source>
</reference>
<feature type="domain" description="Reverse transcriptase" evidence="1">
    <location>
        <begin position="16"/>
        <end position="114"/>
    </location>
</feature>
<gene>
    <name evidence="2" type="ORF">Sradi_6812000</name>
</gene>
<dbReference type="SUPFAM" id="SSF56672">
    <property type="entry name" value="DNA/RNA polymerases"/>
    <property type="match status" value="1"/>
</dbReference>
<dbReference type="InterPro" id="IPR043502">
    <property type="entry name" value="DNA/RNA_pol_sf"/>
</dbReference>
<dbReference type="Pfam" id="PF00078">
    <property type="entry name" value="RVT_1"/>
    <property type="match status" value="1"/>
</dbReference>
<dbReference type="PANTHER" id="PTHR46890:SF48">
    <property type="entry name" value="RNA-DIRECTED DNA POLYMERASE"/>
    <property type="match status" value="1"/>
</dbReference>
<dbReference type="InterPro" id="IPR000477">
    <property type="entry name" value="RT_dom"/>
</dbReference>
<dbReference type="PANTHER" id="PTHR46890">
    <property type="entry name" value="NON-LTR RETROLELEMENT REVERSE TRANSCRIPTASE-LIKE PROTEIN-RELATED"/>
    <property type="match status" value="1"/>
</dbReference>
<dbReference type="EMBL" id="JACGWJ010000032">
    <property type="protein sequence ID" value="KAL0297599.1"/>
    <property type="molecule type" value="Genomic_DNA"/>
</dbReference>
<proteinExistence type="predicted"/>
<evidence type="ECO:0000259" key="1">
    <source>
        <dbReference type="Pfam" id="PF00078"/>
    </source>
</evidence>
<protein>
    <recommendedName>
        <fullName evidence="1">Reverse transcriptase domain-containing protein</fullName>
    </recommendedName>
</protein>
<organism evidence="2">
    <name type="scientific">Sesamum radiatum</name>
    <name type="common">Black benniseed</name>
    <dbReference type="NCBI Taxonomy" id="300843"/>
    <lineage>
        <taxon>Eukaryota</taxon>
        <taxon>Viridiplantae</taxon>
        <taxon>Streptophyta</taxon>
        <taxon>Embryophyta</taxon>
        <taxon>Tracheophyta</taxon>
        <taxon>Spermatophyta</taxon>
        <taxon>Magnoliopsida</taxon>
        <taxon>eudicotyledons</taxon>
        <taxon>Gunneridae</taxon>
        <taxon>Pentapetalae</taxon>
        <taxon>asterids</taxon>
        <taxon>lamiids</taxon>
        <taxon>Lamiales</taxon>
        <taxon>Pedaliaceae</taxon>
        <taxon>Sesamum</taxon>
    </lineage>
</organism>
<dbReference type="AlphaFoldDB" id="A0AAW2JSN7"/>